<name>A0ABU2UDM2_9ACTN</name>
<gene>
    <name evidence="5" type="ORF">RM863_04265</name>
</gene>
<feature type="transmembrane region" description="Helical" evidence="2">
    <location>
        <begin position="484"/>
        <end position="505"/>
    </location>
</feature>
<evidence type="ECO:0000256" key="1">
    <source>
        <dbReference type="SAM" id="MobiDB-lite"/>
    </source>
</evidence>
<keyword evidence="6" id="KW-1185">Reference proteome</keyword>
<proteinExistence type="predicted"/>
<evidence type="ECO:0000313" key="5">
    <source>
        <dbReference type="EMBL" id="MDT0471347.1"/>
    </source>
</evidence>
<evidence type="ECO:0000313" key="6">
    <source>
        <dbReference type="Proteomes" id="UP001180489"/>
    </source>
</evidence>
<keyword evidence="2" id="KW-0472">Membrane</keyword>
<dbReference type="Proteomes" id="UP001180489">
    <property type="component" value="Unassembled WGS sequence"/>
</dbReference>
<organism evidence="5 6">
    <name type="scientific">Streptomyces hintoniae</name>
    <dbReference type="NCBI Taxonomy" id="3075521"/>
    <lineage>
        <taxon>Bacteria</taxon>
        <taxon>Bacillati</taxon>
        <taxon>Actinomycetota</taxon>
        <taxon>Actinomycetes</taxon>
        <taxon>Kitasatosporales</taxon>
        <taxon>Streptomycetaceae</taxon>
        <taxon>Streptomyces</taxon>
    </lineage>
</organism>
<feature type="domain" description="Htaa" evidence="4">
    <location>
        <begin position="259"/>
        <end position="418"/>
    </location>
</feature>
<keyword evidence="2" id="KW-0812">Transmembrane</keyword>
<reference evidence="5" key="1">
    <citation type="submission" date="2024-05" db="EMBL/GenBank/DDBJ databases">
        <title>30 novel species of actinomycetes from the DSMZ collection.</title>
        <authorList>
            <person name="Nouioui I."/>
        </authorList>
    </citation>
    <scope>NUCLEOTIDE SEQUENCE</scope>
    <source>
        <strain evidence="5">DSM 41014</strain>
    </source>
</reference>
<dbReference type="RefSeq" id="WP_311634147.1">
    <property type="nucleotide sequence ID" value="NZ_JAVRFF010000003.1"/>
</dbReference>
<keyword evidence="2" id="KW-1133">Transmembrane helix</keyword>
<feature type="region of interest" description="Disordered" evidence="1">
    <location>
        <begin position="183"/>
        <end position="259"/>
    </location>
</feature>
<keyword evidence="3" id="KW-0732">Signal</keyword>
<dbReference type="Pfam" id="PF04213">
    <property type="entry name" value="HtaA"/>
    <property type="match status" value="2"/>
</dbReference>
<accession>A0ABU2UDM2</accession>
<dbReference type="PROSITE" id="PS51318">
    <property type="entry name" value="TAT"/>
    <property type="match status" value="1"/>
</dbReference>
<comment type="caution">
    <text evidence="5">The sequence shown here is derived from an EMBL/GenBank/DDBJ whole genome shotgun (WGS) entry which is preliminary data.</text>
</comment>
<feature type="compositionally biased region" description="Low complexity" evidence="1">
    <location>
        <begin position="200"/>
        <end position="252"/>
    </location>
</feature>
<feature type="signal peptide" evidence="3">
    <location>
        <begin position="1"/>
        <end position="36"/>
    </location>
</feature>
<dbReference type="InterPro" id="IPR007331">
    <property type="entry name" value="Htaa"/>
</dbReference>
<feature type="chain" id="PRO_5045843194" evidence="3">
    <location>
        <begin position="37"/>
        <end position="512"/>
    </location>
</feature>
<sequence>MPVRRRRSTALAAAVATAAALGATALATAGATTASAAEVPLSGYELTWGIKQSYRTYVATYAQGSFTPSAGATQAAGNGAFTFVDGAGSYDSTGHTLALAFKGGLRIESKAHGFEIELSDVRFDSKDAEITADVTRDGTTTDDVPLATVTVTRDMKEMATTLTKEAADVFGSASYADAAGDPLTVVQTTPPTSEPPASPSPSVTEEPSSSPSPTAPEPSASPTGSPTASASPTGSGSPSTGASPSATATEPATKGDIVDGRLGWGVKESFRGYVVGSVANGRITASGGATQATGNGAFTFVKATGGYDTDAGSLSAAFEGAVNFKGHETNGAYALDLTLSDLNVSLDGGRGELTADVTSLGKKTEDVVLADLKAGSADLTAEGDVITVDDVTATLTEAGAKAFSGYYQAGAELDPLGLSVALSDDADLPDGGGSGSAGGSGSTGGSGTTGGGTGGTGSVSGGTTGSTTGGITGGLAATGSDVPVAALGGAAAVAVAAGAGVVLAVRRRRTAQ</sequence>
<dbReference type="EMBL" id="JAVRFF010000003">
    <property type="protein sequence ID" value="MDT0471347.1"/>
    <property type="molecule type" value="Genomic_DNA"/>
</dbReference>
<protein>
    <submittedName>
        <fullName evidence="5">HtaA domain-containing protein</fullName>
    </submittedName>
</protein>
<evidence type="ECO:0000256" key="3">
    <source>
        <dbReference type="SAM" id="SignalP"/>
    </source>
</evidence>
<dbReference type="InterPro" id="IPR006311">
    <property type="entry name" value="TAT_signal"/>
</dbReference>
<feature type="domain" description="Htaa" evidence="4">
    <location>
        <begin position="45"/>
        <end position="185"/>
    </location>
</feature>
<feature type="compositionally biased region" description="Gly residues" evidence="1">
    <location>
        <begin position="430"/>
        <end position="465"/>
    </location>
</feature>
<evidence type="ECO:0000259" key="4">
    <source>
        <dbReference type="Pfam" id="PF04213"/>
    </source>
</evidence>
<evidence type="ECO:0000256" key="2">
    <source>
        <dbReference type="SAM" id="Phobius"/>
    </source>
</evidence>
<feature type="region of interest" description="Disordered" evidence="1">
    <location>
        <begin position="424"/>
        <end position="465"/>
    </location>
</feature>